<evidence type="ECO:0000256" key="12">
    <source>
        <dbReference type="ARBA" id="ARBA00023014"/>
    </source>
</evidence>
<evidence type="ECO:0000256" key="14">
    <source>
        <dbReference type="ARBA" id="ARBA00023284"/>
    </source>
</evidence>
<keyword evidence="12 17" id="KW-0411">Iron-sulfur</keyword>
<dbReference type="UniPathway" id="UPA00392"/>
<evidence type="ECO:0000256" key="17">
    <source>
        <dbReference type="HAMAP-Rule" id="MF_02089"/>
    </source>
</evidence>
<evidence type="ECO:0000256" key="8">
    <source>
        <dbReference type="ARBA" id="ARBA00022723"/>
    </source>
</evidence>
<dbReference type="Proteomes" id="UP000505077">
    <property type="component" value="Unassembled WGS sequence"/>
</dbReference>
<dbReference type="GO" id="GO:0008616">
    <property type="term" value="P:tRNA queuosine(34) biosynthetic process"/>
    <property type="evidence" value="ECO:0007669"/>
    <property type="project" value="UniProtKB-UniRule"/>
</dbReference>
<sequence length="197" mass="22367">MSRAANAPGKKFLLLHVCCGPCAIMPTVRLQDEGFSVTHWFMNPNIHPLTEYLRRREAAALCAERLGVDIEYGDSAWDITAWLRGAADRDTASARCVYCCESRLAATFSRARQTGFAYVSTSLLYSCMQPHEAVAATGEGMGEEYSQNPVFVYRDFRKDWQEGIDRSKTLELYRQPYCGCIYSEAKRYSRRLSRLCV</sequence>
<keyword evidence="10 17" id="KW-0560">Oxidoreductase</keyword>
<dbReference type="InterPro" id="IPR003828">
    <property type="entry name" value="QueH"/>
</dbReference>
<evidence type="ECO:0000256" key="16">
    <source>
        <dbReference type="ARBA" id="ARBA00047415"/>
    </source>
</evidence>
<dbReference type="GO" id="GO:0052693">
    <property type="term" value="F:epoxyqueuosine reductase activity"/>
    <property type="evidence" value="ECO:0007669"/>
    <property type="project" value="UniProtKB-UniRule"/>
</dbReference>
<evidence type="ECO:0000256" key="4">
    <source>
        <dbReference type="ARBA" id="ARBA00012622"/>
    </source>
</evidence>
<comment type="similarity">
    <text evidence="3 17">Belongs to the QueH family.</text>
</comment>
<comment type="catalytic activity">
    <reaction evidence="16 17">
        <text>epoxyqueuosine(34) in tRNA + AH2 = queuosine(34) in tRNA + A + H2O</text>
        <dbReference type="Rhea" id="RHEA:32159"/>
        <dbReference type="Rhea" id="RHEA-COMP:18571"/>
        <dbReference type="Rhea" id="RHEA-COMP:18582"/>
        <dbReference type="ChEBI" id="CHEBI:13193"/>
        <dbReference type="ChEBI" id="CHEBI:15377"/>
        <dbReference type="ChEBI" id="CHEBI:17499"/>
        <dbReference type="ChEBI" id="CHEBI:194431"/>
        <dbReference type="ChEBI" id="CHEBI:194443"/>
        <dbReference type="EC" id="1.17.99.6"/>
    </reaction>
</comment>
<dbReference type="EC" id="1.17.99.6" evidence="4 17"/>
<dbReference type="PANTHER" id="PTHR36701">
    <property type="entry name" value="EPOXYQUEUOSINE REDUCTASE QUEH"/>
    <property type="match status" value="1"/>
</dbReference>
<evidence type="ECO:0000256" key="15">
    <source>
        <dbReference type="ARBA" id="ARBA00031446"/>
    </source>
</evidence>
<evidence type="ECO:0000256" key="2">
    <source>
        <dbReference type="ARBA" id="ARBA00004691"/>
    </source>
</evidence>
<evidence type="ECO:0000313" key="19">
    <source>
        <dbReference type="Proteomes" id="UP000505077"/>
    </source>
</evidence>
<keyword evidence="7 17" id="KW-0819">tRNA processing</keyword>
<dbReference type="AlphaFoldDB" id="A0A6L2R5Q7"/>
<feature type="binding site" evidence="17">
    <location>
        <position position="18"/>
    </location>
    <ligand>
        <name>[4Fe-4S] cluster</name>
        <dbReference type="ChEBI" id="CHEBI:49883"/>
    </ligand>
</feature>
<evidence type="ECO:0000256" key="13">
    <source>
        <dbReference type="ARBA" id="ARBA00023157"/>
    </source>
</evidence>
<reference evidence="18 19" key="1">
    <citation type="journal article" date="2020" name="ISME J.">
        <title>Parallel Reductive Genome Evolution in Desulfovibrio Ectosymbionts Independently Acquired by Trichonympha Protists in the Termite Gut.</title>
        <authorList>
            <person name="Takeuchi M."/>
            <person name="Kuwahara H."/>
            <person name="Murakami T."/>
            <person name="Takahashi K."/>
            <person name="Kajitani R."/>
            <person name="Toyoda A."/>
            <person name="Itoh T."/>
            <person name="Ohkuma M."/>
            <person name="Hongoh Y."/>
        </authorList>
    </citation>
    <scope>NUCLEOTIDE SEQUENCE [LARGE SCALE GENOMIC DNA]</scope>
    <source>
        <strain evidence="18">ZnDsv-02</strain>
    </source>
</reference>
<comment type="pathway">
    <text evidence="2 17">tRNA modification; tRNA-queuosine biosynthesis.</text>
</comment>
<evidence type="ECO:0000313" key="18">
    <source>
        <dbReference type="EMBL" id="GFH62896.1"/>
    </source>
</evidence>
<comment type="function">
    <text evidence="1 17">Catalyzes the conversion of epoxyqueuosine (oQ) to queuosine (Q), which is a hypermodified base found in the wobble positions of tRNA(Asp), tRNA(Asn), tRNA(His) and tRNA(Tyr).</text>
</comment>
<evidence type="ECO:0000256" key="3">
    <source>
        <dbReference type="ARBA" id="ARBA00008207"/>
    </source>
</evidence>
<evidence type="ECO:0000256" key="7">
    <source>
        <dbReference type="ARBA" id="ARBA00022694"/>
    </source>
</evidence>
<accession>A0A6L2R5Q7</accession>
<dbReference type="EMBL" id="BLLL01000007">
    <property type="protein sequence ID" value="GFH62896.1"/>
    <property type="molecule type" value="Genomic_DNA"/>
</dbReference>
<dbReference type="GO" id="GO:0051539">
    <property type="term" value="F:4 iron, 4 sulfur cluster binding"/>
    <property type="evidence" value="ECO:0007669"/>
    <property type="project" value="UniProtKB-UniRule"/>
</dbReference>
<feature type="binding site" evidence="17">
    <location>
        <position position="99"/>
    </location>
    <ligand>
        <name>[4Fe-4S] cluster</name>
        <dbReference type="ChEBI" id="CHEBI:49883"/>
    </ligand>
</feature>
<feature type="binding site" evidence="17">
    <location>
        <position position="96"/>
    </location>
    <ligand>
        <name>[4Fe-4S] cluster</name>
        <dbReference type="ChEBI" id="CHEBI:49883"/>
    </ligand>
</feature>
<dbReference type="GO" id="GO:0046872">
    <property type="term" value="F:metal ion binding"/>
    <property type="evidence" value="ECO:0007669"/>
    <property type="project" value="UniProtKB-KW"/>
</dbReference>
<feature type="binding site" evidence="17">
    <location>
        <position position="19"/>
    </location>
    <ligand>
        <name>[4Fe-4S] cluster</name>
        <dbReference type="ChEBI" id="CHEBI:49883"/>
    </ligand>
</feature>
<name>A0A6L2R5Q7_9BACT</name>
<keyword evidence="14 17" id="KW-0676">Redox-active center</keyword>
<keyword evidence="6 17" id="KW-0004">4Fe-4S</keyword>
<gene>
    <name evidence="17" type="primary">queH</name>
    <name evidence="18" type="ORF">ZNDK_0667</name>
</gene>
<keyword evidence="11 17" id="KW-0408">Iron</keyword>
<dbReference type="HAMAP" id="MF_02089">
    <property type="entry name" value="QueH"/>
    <property type="match status" value="1"/>
</dbReference>
<keyword evidence="8 17" id="KW-0479">Metal-binding</keyword>
<organism evidence="18 19">
    <name type="scientific">Candidatus Desulfovibrio kirbyi</name>
    <dbReference type="NCBI Taxonomy" id="2696086"/>
    <lineage>
        <taxon>Bacteria</taxon>
        <taxon>Pseudomonadati</taxon>
        <taxon>Thermodesulfobacteriota</taxon>
        <taxon>Desulfovibrionia</taxon>
        <taxon>Desulfovibrionales</taxon>
        <taxon>Desulfovibrionaceae</taxon>
        <taxon>Desulfovibrio</taxon>
    </lineage>
</organism>
<dbReference type="PANTHER" id="PTHR36701:SF1">
    <property type="entry name" value="EPOXYQUEUOSINE REDUCTASE QUEH"/>
    <property type="match status" value="1"/>
</dbReference>
<evidence type="ECO:0000256" key="1">
    <source>
        <dbReference type="ARBA" id="ARBA00002268"/>
    </source>
</evidence>
<comment type="caution">
    <text evidence="18">The sequence shown here is derived from an EMBL/GenBank/DDBJ whole genome shotgun (WGS) entry which is preliminary data.</text>
</comment>
<protein>
    <recommendedName>
        <fullName evidence="5 17">Epoxyqueuosine reductase QueH</fullName>
        <ecNumber evidence="4 17">1.17.99.6</ecNumber>
    </recommendedName>
    <alternativeName>
        <fullName evidence="15 17">Queuosine biosynthesis protein QueH</fullName>
    </alternativeName>
</protein>
<feature type="disulfide bond" description="Redox-active" evidence="17">
    <location>
        <begin position="178"/>
        <end position="180"/>
    </location>
</feature>
<dbReference type="Pfam" id="PF02677">
    <property type="entry name" value="QueH"/>
    <property type="match status" value="1"/>
</dbReference>
<evidence type="ECO:0000256" key="9">
    <source>
        <dbReference type="ARBA" id="ARBA00022785"/>
    </source>
</evidence>
<keyword evidence="9 17" id="KW-0671">Queuosine biosynthesis</keyword>
<evidence type="ECO:0000256" key="6">
    <source>
        <dbReference type="ARBA" id="ARBA00022485"/>
    </source>
</evidence>
<evidence type="ECO:0000256" key="11">
    <source>
        <dbReference type="ARBA" id="ARBA00023004"/>
    </source>
</evidence>
<evidence type="ECO:0000256" key="10">
    <source>
        <dbReference type="ARBA" id="ARBA00023002"/>
    </source>
</evidence>
<keyword evidence="13 17" id="KW-1015">Disulfide bond</keyword>
<proteinExistence type="inferred from homology"/>
<evidence type="ECO:0000256" key="5">
    <source>
        <dbReference type="ARBA" id="ARBA00016895"/>
    </source>
</evidence>